<evidence type="ECO:0000259" key="5">
    <source>
        <dbReference type="PROSITE" id="PS51891"/>
    </source>
</evidence>
<dbReference type="Pfam" id="PF04828">
    <property type="entry name" value="GFA"/>
    <property type="match status" value="1"/>
</dbReference>
<dbReference type="InterPro" id="IPR011057">
    <property type="entry name" value="Mss4-like_sf"/>
</dbReference>
<dbReference type="RefSeq" id="WP_095506437.1">
    <property type="nucleotide sequence ID" value="NZ_BSNC01000003.1"/>
</dbReference>
<keyword evidence="2" id="KW-0479">Metal-binding</keyword>
<evidence type="ECO:0000313" key="7">
    <source>
        <dbReference type="Proteomes" id="UP001161422"/>
    </source>
</evidence>
<protein>
    <submittedName>
        <fullName evidence="6">Aldehyde-activating protein</fullName>
    </submittedName>
</protein>
<dbReference type="EMBL" id="BSNC01000003">
    <property type="protein sequence ID" value="GLP95870.1"/>
    <property type="molecule type" value="Genomic_DNA"/>
</dbReference>
<dbReference type="Proteomes" id="UP001161422">
    <property type="component" value="Unassembled WGS sequence"/>
</dbReference>
<dbReference type="AlphaFoldDB" id="A0AA37RU77"/>
<dbReference type="GO" id="GO:0016846">
    <property type="term" value="F:carbon-sulfur lyase activity"/>
    <property type="evidence" value="ECO:0007669"/>
    <property type="project" value="InterPro"/>
</dbReference>
<dbReference type="PANTHER" id="PTHR33337">
    <property type="entry name" value="GFA DOMAIN-CONTAINING PROTEIN"/>
    <property type="match status" value="1"/>
</dbReference>
<dbReference type="SUPFAM" id="SSF51316">
    <property type="entry name" value="Mss4-like"/>
    <property type="match status" value="1"/>
</dbReference>
<keyword evidence="3" id="KW-0862">Zinc</keyword>
<feature type="domain" description="CENP-V/GFA" evidence="5">
    <location>
        <begin position="4"/>
        <end position="114"/>
    </location>
</feature>
<sequence>MNSRTAACSCGQLQLSASDEPVRVSVCHCTACQRRTGSAFGIQARFDSRVISLKGESKSYRRQGDSGQWAEFHFCPDCGATVYYYLQGLEGFMGVPVGAFADPQFPSPQLSIYQNRAHCWLTLDPSIERLE</sequence>
<gene>
    <name evidence="6" type="ORF">GCM10007895_11760</name>
</gene>
<dbReference type="InterPro" id="IPR006913">
    <property type="entry name" value="CENP-V/GFA"/>
</dbReference>
<dbReference type="PANTHER" id="PTHR33337:SF40">
    <property type="entry name" value="CENP-V_GFA DOMAIN-CONTAINING PROTEIN-RELATED"/>
    <property type="match status" value="1"/>
</dbReference>
<proteinExistence type="inferred from homology"/>
<evidence type="ECO:0000256" key="1">
    <source>
        <dbReference type="ARBA" id="ARBA00005495"/>
    </source>
</evidence>
<evidence type="ECO:0000313" key="6">
    <source>
        <dbReference type="EMBL" id="GLP95870.1"/>
    </source>
</evidence>
<dbReference type="PROSITE" id="PS51891">
    <property type="entry name" value="CENP_V_GFA"/>
    <property type="match status" value="1"/>
</dbReference>
<comment type="caution">
    <text evidence="6">The sequence shown here is derived from an EMBL/GenBank/DDBJ whole genome shotgun (WGS) entry which is preliminary data.</text>
</comment>
<keyword evidence="7" id="KW-1185">Reference proteome</keyword>
<evidence type="ECO:0000256" key="4">
    <source>
        <dbReference type="ARBA" id="ARBA00023239"/>
    </source>
</evidence>
<organism evidence="6 7">
    <name type="scientific">Paraferrimonas sedimenticola</name>
    <dbReference type="NCBI Taxonomy" id="375674"/>
    <lineage>
        <taxon>Bacteria</taxon>
        <taxon>Pseudomonadati</taxon>
        <taxon>Pseudomonadota</taxon>
        <taxon>Gammaproteobacteria</taxon>
        <taxon>Alteromonadales</taxon>
        <taxon>Ferrimonadaceae</taxon>
        <taxon>Paraferrimonas</taxon>
    </lineage>
</organism>
<name>A0AA37RU77_9GAMM</name>
<reference evidence="6" key="2">
    <citation type="submission" date="2023-01" db="EMBL/GenBank/DDBJ databases">
        <title>Draft genome sequence of Paraferrimonas sedimenticola strain NBRC 101628.</title>
        <authorList>
            <person name="Sun Q."/>
            <person name="Mori K."/>
        </authorList>
    </citation>
    <scope>NUCLEOTIDE SEQUENCE</scope>
    <source>
        <strain evidence="6">NBRC 101628</strain>
    </source>
</reference>
<keyword evidence="4" id="KW-0456">Lyase</keyword>
<evidence type="ECO:0000256" key="2">
    <source>
        <dbReference type="ARBA" id="ARBA00022723"/>
    </source>
</evidence>
<dbReference type="Gene3D" id="3.90.1590.10">
    <property type="entry name" value="glutathione-dependent formaldehyde- activating enzyme (gfa)"/>
    <property type="match status" value="1"/>
</dbReference>
<dbReference type="GO" id="GO:0046872">
    <property type="term" value="F:metal ion binding"/>
    <property type="evidence" value="ECO:0007669"/>
    <property type="project" value="UniProtKB-KW"/>
</dbReference>
<evidence type="ECO:0000256" key="3">
    <source>
        <dbReference type="ARBA" id="ARBA00022833"/>
    </source>
</evidence>
<comment type="similarity">
    <text evidence="1">Belongs to the Gfa family.</text>
</comment>
<reference evidence="6" key="1">
    <citation type="journal article" date="2014" name="Int. J. Syst. Evol. Microbiol.">
        <title>Complete genome sequence of Corynebacterium casei LMG S-19264T (=DSM 44701T), isolated from a smear-ripened cheese.</title>
        <authorList>
            <consortium name="US DOE Joint Genome Institute (JGI-PGF)"/>
            <person name="Walter F."/>
            <person name="Albersmeier A."/>
            <person name="Kalinowski J."/>
            <person name="Ruckert C."/>
        </authorList>
    </citation>
    <scope>NUCLEOTIDE SEQUENCE</scope>
    <source>
        <strain evidence="6">NBRC 101628</strain>
    </source>
</reference>
<accession>A0AA37RU77</accession>